<dbReference type="EMBL" id="LJSN01000002">
    <property type="protein sequence ID" value="PNE40587.1"/>
    <property type="molecule type" value="Genomic_DNA"/>
</dbReference>
<proteinExistence type="predicted"/>
<evidence type="ECO:0000313" key="2">
    <source>
        <dbReference type="Proteomes" id="UP000236047"/>
    </source>
</evidence>
<gene>
    <name evidence="1" type="ORF">AOB60_06800</name>
</gene>
<dbReference type="Proteomes" id="UP000236047">
    <property type="component" value="Unassembled WGS sequence"/>
</dbReference>
<comment type="caution">
    <text evidence="1">The sequence shown here is derived from an EMBL/GenBank/DDBJ whole genome shotgun (WGS) entry which is preliminary data.</text>
</comment>
<reference evidence="2" key="1">
    <citation type="submission" date="2015-09" db="EMBL/GenBank/DDBJ databases">
        <authorList>
            <person name="Graham D.E."/>
            <person name="Mahan K.M."/>
            <person name="Klingeman D.M."/>
            <person name="Fida T."/>
            <person name="Giannone R.J."/>
            <person name="Hettich R.L."/>
            <person name="Parry R.J."/>
            <person name="Spain J.C."/>
        </authorList>
    </citation>
    <scope>NUCLEOTIDE SEQUENCE [LARGE SCALE GENOMIC DNA]</scope>
    <source>
        <strain evidence="2">JCM 4701</strain>
    </source>
</reference>
<sequence length="96" mass="10492">MDTGQVCRLECLGLLRLDPLVRTDIDGPRRAVCVAREVVRGISTFSLTTVPMCSQNGCEAIPTFSEAKSRSARLSRSSHDSKPTCHPAVAQYQLTK</sequence>
<evidence type="ECO:0000313" key="1">
    <source>
        <dbReference type="EMBL" id="PNE40587.1"/>
    </source>
</evidence>
<name>A0A2N8PHU8_STRNR</name>
<accession>A0A2N8PHU8</accession>
<organism evidence="1 2">
    <name type="scientific">Streptomyces noursei</name>
    <name type="common">Streptomyces albulus</name>
    <dbReference type="NCBI Taxonomy" id="1971"/>
    <lineage>
        <taxon>Bacteria</taxon>
        <taxon>Bacillati</taxon>
        <taxon>Actinomycetota</taxon>
        <taxon>Actinomycetes</taxon>
        <taxon>Kitasatosporales</taxon>
        <taxon>Streptomycetaceae</taxon>
        <taxon>Streptomyces</taxon>
    </lineage>
</organism>
<keyword evidence="2" id="KW-1185">Reference proteome</keyword>
<dbReference type="AlphaFoldDB" id="A0A2N8PHU8"/>
<protein>
    <submittedName>
        <fullName evidence="1">Uncharacterized protein</fullName>
    </submittedName>
</protein>